<dbReference type="CDD" id="cd06577">
    <property type="entry name" value="PASTA_pknB"/>
    <property type="match status" value="3"/>
</dbReference>
<evidence type="ECO:0000259" key="13">
    <source>
        <dbReference type="PROSITE" id="PS51178"/>
    </source>
</evidence>
<dbReference type="Gene3D" id="3.30.200.20">
    <property type="entry name" value="Phosphorylase Kinase, domain 1"/>
    <property type="match status" value="1"/>
</dbReference>
<dbReference type="EC" id="2.7.11.1" evidence="1"/>
<keyword evidence="4" id="KW-0677">Repeat</keyword>
<dbReference type="GO" id="GO:0045717">
    <property type="term" value="P:negative regulation of fatty acid biosynthetic process"/>
    <property type="evidence" value="ECO:0007669"/>
    <property type="project" value="UniProtKB-ARBA"/>
</dbReference>
<dbReference type="GO" id="GO:0004674">
    <property type="term" value="F:protein serine/threonine kinase activity"/>
    <property type="evidence" value="ECO:0007669"/>
    <property type="project" value="UniProtKB-KW"/>
</dbReference>
<evidence type="ECO:0000256" key="7">
    <source>
        <dbReference type="ARBA" id="ARBA00022840"/>
    </source>
</evidence>
<dbReference type="PROSITE" id="PS51178">
    <property type="entry name" value="PASTA"/>
    <property type="match status" value="3"/>
</dbReference>
<keyword evidence="11" id="KW-0812">Transmembrane</keyword>
<dbReference type="PROSITE" id="PS00107">
    <property type="entry name" value="PROTEIN_KINASE_ATP"/>
    <property type="match status" value="1"/>
</dbReference>
<keyword evidence="2" id="KW-0723">Serine/threonine-protein kinase</keyword>
<keyword evidence="6 14" id="KW-0418">Kinase</keyword>
<dbReference type="PROSITE" id="PS50011">
    <property type="entry name" value="PROTEIN_KINASE_DOM"/>
    <property type="match status" value="1"/>
</dbReference>
<evidence type="ECO:0000259" key="12">
    <source>
        <dbReference type="PROSITE" id="PS50011"/>
    </source>
</evidence>
<dbReference type="PANTHER" id="PTHR43289">
    <property type="entry name" value="MITOGEN-ACTIVATED PROTEIN KINASE KINASE KINASE 20-RELATED"/>
    <property type="match status" value="1"/>
</dbReference>
<evidence type="ECO:0000256" key="1">
    <source>
        <dbReference type="ARBA" id="ARBA00012513"/>
    </source>
</evidence>
<evidence type="ECO:0000256" key="2">
    <source>
        <dbReference type="ARBA" id="ARBA00022527"/>
    </source>
</evidence>
<evidence type="ECO:0000256" key="9">
    <source>
        <dbReference type="ARBA" id="ARBA00048679"/>
    </source>
</evidence>
<keyword evidence="5 10" id="KW-0547">Nucleotide-binding</keyword>
<evidence type="ECO:0000256" key="8">
    <source>
        <dbReference type="ARBA" id="ARBA00047899"/>
    </source>
</evidence>
<dbReference type="PANTHER" id="PTHR43289:SF6">
    <property type="entry name" value="SERINE_THREONINE-PROTEIN KINASE NEKL-3"/>
    <property type="match status" value="1"/>
</dbReference>
<dbReference type="SMART" id="SM00740">
    <property type="entry name" value="PASTA"/>
    <property type="match status" value="3"/>
</dbReference>
<dbReference type="SUPFAM" id="SSF56112">
    <property type="entry name" value="Protein kinase-like (PK-like)"/>
    <property type="match status" value="1"/>
</dbReference>
<dbReference type="RefSeq" id="WP_179435241.1">
    <property type="nucleotide sequence ID" value="NZ_BAABLC010000001.1"/>
</dbReference>
<feature type="domain" description="PASTA" evidence="13">
    <location>
        <begin position="437"/>
        <end position="505"/>
    </location>
</feature>
<dbReference type="Gene3D" id="3.30.10.20">
    <property type="match status" value="2"/>
</dbReference>
<evidence type="ECO:0000256" key="5">
    <source>
        <dbReference type="ARBA" id="ARBA00022741"/>
    </source>
</evidence>
<comment type="catalytic activity">
    <reaction evidence="8">
        <text>L-threonyl-[protein] + ATP = O-phospho-L-threonyl-[protein] + ADP + H(+)</text>
        <dbReference type="Rhea" id="RHEA:46608"/>
        <dbReference type="Rhea" id="RHEA-COMP:11060"/>
        <dbReference type="Rhea" id="RHEA-COMP:11605"/>
        <dbReference type="ChEBI" id="CHEBI:15378"/>
        <dbReference type="ChEBI" id="CHEBI:30013"/>
        <dbReference type="ChEBI" id="CHEBI:30616"/>
        <dbReference type="ChEBI" id="CHEBI:61977"/>
        <dbReference type="ChEBI" id="CHEBI:456216"/>
        <dbReference type="EC" id="2.7.11.1"/>
    </reaction>
</comment>
<keyword evidence="11" id="KW-1133">Transmembrane helix</keyword>
<dbReference type="Proteomes" id="UP000552045">
    <property type="component" value="Unassembled WGS sequence"/>
</dbReference>
<comment type="catalytic activity">
    <reaction evidence="9">
        <text>L-seryl-[protein] + ATP = O-phospho-L-seryl-[protein] + ADP + H(+)</text>
        <dbReference type="Rhea" id="RHEA:17989"/>
        <dbReference type="Rhea" id="RHEA-COMP:9863"/>
        <dbReference type="Rhea" id="RHEA-COMP:11604"/>
        <dbReference type="ChEBI" id="CHEBI:15378"/>
        <dbReference type="ChEBI" id="CHEBI:29999"/>
        <dbReference type="ChEBI" id="CHEBI:30616"/>
        <dbReference type="ChEBI" id="CHEBI:83421"/>
        <dbReference type="ChEBI" id="CHEBI:456216"/>
        <dbReference type="EC" id="2.7.11.1"/>
    </reaction>
</comment>
<dbReference type="SMART" id="SM00220">
    <property type="entry name" value="S_TKc"/>
    <property type="match status" value="1"/>
</dbReference>
<keyword evidence="11" id="KW-0472">Membrane</keyword>
<dbReference type="FunFam" id="3.30.200.20:FF:000035">
    <property type="entry name" value="Serine/threonine protein kinase Stk1"/>
    <property type="match status" value="1"/>
</dbReference>
<evidence type="ECO:0000256" key="10">
    <source>
        <dbReference type="PROSITE-ProRule" id="PRU10141"/>
    </source>
</evidence>
<evidence type="ECO:0000256" key="11">
    <source>
        <dbReference type="SAM" id="Phobius"/>
    </source>
</evidence>
<keyword evidence="7 10" id="KW-0067">ATP-binding</keyword>
<feature type="domain" description="PASTA" evidence="13">
    <location>
        <begin position="506"/>
        <end position="570"/>
    </location>
</feature>
<evidence type="ECO:0000313" key="14">
    <source>
        <dbReference type="EMBL" id="NYD54025.1"/>
    </source>
</evidence>
<comment type="caution">
    <text evidence="14">The sequence shown here is derived from an EMBL/GenBank/DDBJ whole genome shotgun (WGS) entry which is preliminary data.</text>
</comment>
<feature type="binding site" evidence="10">
    <location>
        <position position="41"/>
    </location>
    <ligand>
        <name>ATP</name>
        <dbReference type="ChEBI" id="CHEBI:30616"/>
    </ligand>
</feature>
<keyword evidence="15" id="KW-1185">Reference proteome</keyword>
<evidence type="ECO:0000256" key="3">
    <source>
        <dbReference type="ARBA" id="ARBA00022679"/>
    </source>
</evidence>
<accession>A0A7Y9JM52</accession>
<evidence type="ECO:0000256" key="4">
    <source>
        <dbReference type="ARBA" id="ARBA00022737"/>
    </source>
</evidence>
<protein>
    <recommendedName>
        <fullName evidence="1">non-specific serine/threonine protein kinase</fullName>
        <ecNumber evidence="1">2.7.11.1</ecNumber>
    </recommendedName>
</protein>
<dbReference type="NCBIfam" id="NF033483">
    <property type="entry name" value="PknB_PASTA_kin"/>
    <property type="match status" value="1"/>
</dbReference>
<dbReference type="AlphaFoldDB" id="A0A7Y9JM52"/>
<name>A0A7Y9JM52_9MICO</name>
<feature type="domain" description="Protein kinase" evidence="12">
    <location>
        <begin position="12"/>
        <end position="286"/>
    </location>
</feature>
<dbReference type="InterPro" id="IPR011009">
    <property type="entry name" value="Kinase-like_dom_sf"/>
</dbReference>
<dbReference type="PROSITE" id="PS00108">
    <property type="entry name" value="PROTEIN_KINASE_ST"/>
    <property type="match status" value="1"/>
</dbReference>
<organism evidence="14 15">
    <name type="scientific">Microbacterium pseudoresistens</name>
    <dbReference type="NCBI Taxonomy" id="640634"/>
    <lineage>
        <taxon>Bacteria</taxon>
        <taxon>Bacillati</taxon>
        <taxon>Actinomycetota</taxon>
        <taxon>Actinomycetes</taxon>
        <taxon>Micrococcales</taxon>
        <taxon>Microbacteriaceae</taxon>
        <taxon>Microbacterium</taxon>
    </lineage>
</organism>
<dbReference type="Pfam" id="PF03793">
    <property type="entry name" value="PASTA"/>
    <property type="match status" value="3"/>
</dbReference>
<dbReference type="InterPro" id="IPR000719">
    <property type="entry name" value="Prot_kinase_dom"/>
</dbReference>
<gene>
    <name evidence="14" type="ORF">BKA02_001080</name>
</gene>
<dbReference type="InterPro" id="IPR017441">
    <property type="entry name" value="Protein_kinase_ATP_BS"/>
</dbReference>
<dbReference type="SUPFAM" id="SSF54184">
    <property type="entry name" value="Penicillin-binding protein 2x (pbp-2x), c-terminal domain"/>
    <property type="match status" value="1"/>
</dbReference>
<sequence>MTAQSRVISGRYRVDELIGRGGMAEVYRGHDVTLGRDVAVKILNRELARDAGFRARFRAEAQSASRMAHPSIVRVFDAGEDASAEAGGSPNAPVPYIVMELVDGELLKDVIARGPVPVRDAVRYTDGILEALAYSHRAGVVHRDIKPGNVMITRNGTVKVMDFGIARAVSDSSSTVAETTQILGTAAYFSPEQAKGEQVDARTDLYSTGVVLYEMLAGRQPFRGESPVAIAYQHVSETPEPPSDVVDEDDAEHAARRALDPVVLRALAKDPFQRYPDATSFRHELDAASTGQAPTKRELGALTSELYGPSPRQAAETARTLRQLSTDTTMTRTQSGPPVAWIWAGVALLAVLLASVLIWVVAMRPIGVVPDSVREVPDLSGMSYERAESTLDELGLTAARINEANAEVTEGNVVRSDPTAGSRIEKGQKVTLYVSTGAQMTTVPTLVGLGQAAATDALTKAGLTLGTVRQVNDDPRAAQGTVLEASVKADSEVPPGTVVDLVVASGVVTLNNLAGWELEAAKAELERLGLSGREVENPECPATKPATVSSMSVAPGDVPVLSTIDLNYCTG</sequence>
<feature type="transmembrane region" description="Helical" evidence="11">
    <location>
        <begin position="340"/>
        <end position="362"/>
    </location>
</feature>
<dbReference type="InterPro" id="IPR005543">
    <property type="entry name" value="PASTA_dom"/>
</dbReference>
<dbReference type="FunFam" id="1.10.510.10:FF:000021">
    <property type="entry name" value="Serine/threonine protein kinase"/>
    <property type="match status" value="1"/>
</dbReference>
<dbReference type="InterPro" id="IPR008271">
    <property type="entry name" value="Ser/Thr_kinase_AS"/>
</dbReference>
<feature type="domain" description="PASTA" evidence="13">
    <location>
        <begin position="370"/>
        <end position="436"/>
    </location>
</feature>
<evidence type="ECO:0000313" key="15">
    <source>
        <dbReference type="Proteomes" id="UP000552045"/>
    </source>
</evidence>
<dbReference type="Pfam" id="PF00069">
    <property type="entry name" value="Pkinase"/>
    <property type="match status" value="1"/>
</dbReference>
<dbReference type="CDD" id="cd14014">
    <property type="entry name" value="STKc_PknB_like"/>
    <property type="match status" value="1"/>
</dbReference>
<keyword evidence="3 14" id="KW-0808">Transferase</keyword>
<dbReference type="EMBL" id="JACCBH010000001">
    <property type="protein sequence ID" value="NYD54025.1"/>
    <property type="molecule type" value="Genomic_DNA"/>
</dbReference>
<reference evidence="14 15" key="1">
    <citation type="submission" date="2020-07" db="EMBL/GenBank/DDBJ databases">
        <title>Sequencing the genomes of 1000 actinobacteria strains.</title>
        <authorList>
            <person name="Klenk H.-P."/>
        </authorList>
    </citation>
    <scope>NUCLEOTIDE SEQUENCE [LARGE SCALE GENOMIC DNA]</scope>
    <source>
        <strain evidence="14 15">DSM 22185</strain>
    </source>
</reference>
<dbReference type="GO" id="GO:0005524">
    <property type="term" value="F:ATP binding"/>
    <property type="evidence" value="ECO:0007669"/>
    <property type="project" value="UniProtKB-UniRule"/>
</dbReference>
<dbReference type="Gene3D" id="1.10.510.10">
    <property type="entry name" value="Transferase(Phosphotransferase) domain 1"/>
    <property type="match status" value="1"/>
</dbReference>
<proteinExistence type="predicted"/>
<evidence type="ECO:0000256" key="6">
    <source>
        <dbReference type="ARBA" id="ARBA00022777"/>
    </source>
</evidence>